<dbReference type="EMBL" id="AP015041">
    <property type="protein sequence ID" value="BAT96339.1"/>
    <property type="molecule type" value="Genomic_DNA"/>
</dbReference>
<dbReference type="SUPFAM" id="SSF56112">
    <property type="entry name" value="Protein kinase-like (PK-like)"/>
    <property type="match status" value="1"/>
</dbReference>
<gene>
    <name evidence="2" type="primary">Vigan.08G326000</name>
    <name evidence="2" type="ORF">VIGAN_08326000</name>
</gene>
<dbReference type="OrthoDB" id="1928518at2759"/>
<evidence type="ECO:0008006" key="4">
    <source>
        <dbReference type="Google" id="ProtNLM"/>
    </source>
</evidence>
<dbReference type="InterPro" id="IPR011009">
    <property type="entry name" value="Kinase-like_dom_sf"/>
</dbReference>
<evidence type="ECO:0000256" key="1">
    <source>
        <dbReference type="SAM" id="MobiDB-lite"/>
    </source>
</evidence>
<organism evidence="2 3">
    <name type="scientific">Vigna angularis var. angularis</name>
    <dbReference type="NCBI Taxonomy" id="157739"/>
    <lineage>
        <taxon>Eukaryota</taxon>
        <taxon>Viridiplantae</taxon>
        <taxon>Streptophyta</taxon>
        <taxon>Embryophyta</taxon>
        <taxon>Tracheophyta</taxon>
        <taxon>Spermatophyta</taxon>
        <taxon>Magnoliopsida</taxon>
        <taxon>eudicotyledons</taxon>
        <taxon>Gunneridae</taxon>
        <taxon>Pentapetalae</taxon>
        <taxon>rosids</taxon>
        <taxon>fabids</taxon>
        <taxon>Fabales</taxon>
        <taxon>Fabaceae</taxon>
        <taxon>Papilionoideae</taxon>
        <taxon>50 kb inversion clade</taxon>
        <taxon>NPAAA clade</taxon>
        <taxon>indigoferoid/millettioid clade</taxon>
        <taxon>Phaseoleae</taxon>
        <taxon>Vigna</taxon>
    </lineage>
</organism>
<dbReference type="Gene3D" id="1.10.510.10">
    <property type="entry name" value="Transferase(Phosphotransferase) domain 1"/>
    <property type="match status" value="1"/>
</dbReference>
<sequence length="167" mass="18543">MCWLLQGELVPFRDARIKVAKGVLSSKGVGKLIGWGSVLVSGRNMWLMNQMGLIGGDFGKKCFYQSILARFINKYQYTMKLKRYIHDPLLSQPENLLLDSQGNIKISDFGLSAFPEQNASNSSSLECFNGDSESNEEGQSLSNSRMNEEDDDATKELQPADPNEPGV</sequence>
<feature type="region of interest" description="Disordered" evidence="1">
    <location>
        <begin position="122"/>
        <end position="167"/>
    </location>
</feature>
<evidence type="ECO:0000313" key="2">
    <source>
        <dbReference type="EMBL" id="BAT96339.1"/>
    </source>
</evidence>
<dbReference type="Proteomes" id="UP000291084">
    <property type="component" value="Chromosome 8"/>
</dbReference>
<proteinExistence type="predicted"/>
<dbReference type="AlphaFoldDB" id="A0A0S3SU21"/>
<name>A0A0S3SU21_PHAAN</name>
<keyword evidence="3" id="KW-1185">Reference proteome</keyword>
<evidence type="ECO:0000313" key="3">
    <source>
        <dbReference type="Proteomes" id="UP000291084"/>
    </source>
</evidence>
<reference evidence="2 3" key="1">
    <citation type="journal article" date="2015" name="Sci. Rep.">
        <title>The power of single molecule real-time sequencing technology in the de novo assembly of a eukaryotic genome.</title>
        <authorList>
            <person name="Sakai H."/>
            <person name="Naito K."/>
            <person name="Ogiso-Tanaka E."/>
            <person name="Takahashi Y."/>
            <person name="Iseki K."/>
            <person name="Muto C."/>
            <person name="Satou K."/>
            <person name="Teruya K."/>
            <person name="Shiroma A."/>
            <person name="Shimoji M."/>
            <person name="Hirano T."/>
            <person name="Itoh T."/>
            <person name="Kaga A."/>
            <person name="Tomooka N."/>
        </authorList>
    </citation>
    <scope>NUCLEOTIDE SEQUENCE [LARGE SCALE GENOMIC DNA]</scope>
    <source>
        <strain evidence="3">cv. Shumari</strain>
    </source>
</reference>
<protein>
    <recommendedName>
        <fullName evidence="4">Protein kinase domain-containing protein</fullName>
    </recommendedName>
</protein>
<accession>A0A0S3SU21</accession>